<dbReference type="EMBL" id="JAPQKR010000015">
    <property type="protein sequence ID" value="KAJ5195631.1"/>
    <property type="molecule type" value="Genomic_DNA"/>
</dbReference>
<dbReference type="OrthoDB" id="4368687at2759"/>
<evidence type="ECO:0000313" key="2">
    <source>
        <dbReference type="Proteomes" id="UP001150904"/>
    </source>
</evidence>
<dbReference type="GeneID" id="83183432"/>
<gene>
    <name evidence="1" type="ORF">N7498_009069</name>
</gene>
<reference evidence="1" key="2">
    <citation type="journal article" date="2023" name="IMA Fungus">
        <title>Comparative genomic study of the Penicillium genus elucidates a diverse pangenome and 15 lateral gene transfer events.</title>
        <authorList>
            <person name="Petersen C."/>
            <person name="Sorensen T."/>
            <person name="Nielsen M.R."/>
            <person name="Sondergaard T.E."/>
            <person name="Sorensen J.L."/>
            <person name="Fitzpatrick D.A."/>
            <person name="Frisvad J.C."/>
            <person name="Nielsen K.L."/>
        </authorList>
    </citation>
    <scope>NUCLEOTIDE SEQUENCE</scope>
    <source>
        <strain evidence="1">IBT 15544</strain>
    </source>
</reference>
<evidence type="ECO:0000313" key="1">
    <source>
        <dbReference type="EMBL" id="KAJ5195631.1"/>
    </source>
</evidence>
<accession>A0A9W9JJV1</accession>
<dbReference type="Proteomes" id="UP001150904">
    <property type="component" value="Unassembled WGS sequence"/>
</dbReference>
<keyword evidence="2" id="KW-1185">Reference proteome</keyword>
<dbReference type="RefSeq" id="XP_058306119.1">
    <property type="nucleotide sequence ID" value="XM_058456131.1"/>
</dbReference>
<evidence type="ECO:0008006" key="3">
    <source>
        <dbReference type="Google" id="ProtNLM"/>
    </source>
</evidence>
<comment type="caution">
    <text evidence="1">The sequence shown here is derived from an EMBL/GenBank/DDBJ whole genome shotgun (WGS) entry which is preliminary data.</text>
</comment>
<reference evidence="1" key="1">
    <citation type="submission" date="2022-12" db="EMBL/GenBank/DDBJ databases">
        <authorList>
            <person name="Petersen C."/>
        </authorList>
    </citation>
    <scope>NUCLEOTIDE SEQUENCE</scope>
    <source>
        <strain evidence="1">IBT 15544</strain>
    </source>
</reference>
<name>A0A9W9JJV1_9EURO</name>
<protein>
    <recommendedName>
        <fullName evidence="3">RNase H type-1 domain-containing protein</fullName>
    </recommendedName>
</protein>
<organism evidence="1 2">
    <name type="scientific">Penicillium cinerascens</name>
    <dbReference type="NCBI Taxonomy" id="70096"/>
    <lineage>
        <taxon>Eukaryota</taxon>
        <taxon>Fungi</taxon>
        <taxon>Dikarya</taxon>
        <taxon>Ascomycota</taxon>
        <taxon>Pezizomycotina</taxon>
        <taxon>Eurotiomycetes</taxon>
        <taxon>Eurotiomycetidae</taxon>
        <taxon>Eurotiales</taxon>
        <taxon>Aspergillaceae</taxon>
        <taxon>Penicillium</taxon>
    </lineage>
</organism>
<sequence length="93" mass="9934">MDPAHVGVPGNEAADEHAKTAALWGAGGATEDPGAEKYIIRLATTEYDAIVSHPQAARYAAAMMHQTGLLGQFRHVELEPDNDHERIGLAAME</sequence>
<proteinExistence type="predicted"/>
<dbReference type="AlphaFoldDB" id="A0A9W9JJV1"/>